<proteinExistence type="predicted"/>
<organism evidence="1 2">
    <name type="scientific">Actinomyces oris</name>
    <dbReference type="NCBI Taxonomy" id="544580"/>
    <lineage>
        <taxon>Bacteria</taxon>
        <taxon>Bacillati</taxon>
        <taxon>Actinomycetota</taxon>
        <taxon>Actinomycetes</taxon>
        <taxon>Actinomycetales</taxon>
        <taxon>Actinomycetaceae</taxon>
        <taxon>Actinomyces</taxon>
    </lineage>
</organism>
<evidence type="ECO:0000313" key="2">
    <source>
        <dbReference type="Proteomes" id="UP000186394"/>
    </source>
</evidence>
<sequence>MCRGKGFNGLQFPLLVVIIFVAKRGVTDCAPVAFLFALSALTRDWLFAPRAILGIEALEKATSGGRLTQRVESLFVGYA</sequence>
<comment type="caution">
    <text evidence="1">The sequence shown here is derived from an EMBL/GenBank/DDBJ whole genome shotgun (WGS) entry which is preliminary data.</text>
</comment>
<dbReference type="EMBL" id="MSKL01000023">
    <property type="protein sequence ID" value="OLO48669.1"/>
    <property type="molecule type" value="Genomic_DNA"/>
</dbReference>
<name>A0A1Q8VKR3_9ACTO</name>
<reference evidence="1 2" key="1">
    <citation type="submission" date="2016-12" db="EMBL/GenBank/DDBJ databases">
        <title>Genomic comparison of strains in the 'Actinomyces naeslundii' group.</title>
        <authorList>
            <person name="Mughal S.R."/>
            <person name="Do T."/>
            <person name="Gilbert S.C."/>
            <person name="Witherden E.A."/>
            <person name="Didelot X."/>
            <person name="Beighton D."/>
        </authorList>
    </citation>
    <scope>NUCLEOTIDE SEQUENCE [LARGE SCALE GENOMIC DNA]</scope>
    <source>
        <strain evidence="1 2">P6N</strain>
    </source>
</reference>
<gene>
    <name evidence="1" type="ORF">BKH28_09205</name>
</gene>
<dbReference type="Proteomes" id="UP000186394">
    <property type="component" value="Unassembled WGS sequence"/>
</dbReference>
<accession>A0A1Q8VKR3</accession>
<evidence type="ECO:0000313" key="1">
    <source>
        <dbReference type="EMBL" id="OLO48669.1"/>
    </source>
</evidence>
<protein>
    <submittedName>
        <fullName evidence="1">Uncharacterized protein</fullName>
    </submittedName>
</protein>
<dbReference type="AlphaFoldDB" id="A0A1Q8VKR3"/>